<keyword evidence="4" id="KW-0862">Zinc</keyword>
<evidence type="ECO:0000256" key="1">
    <source>
        <dbReference type="ARBA" id="ARBA00001947"/>
    </source>
</evidence>
<keyword evidence="3" id="KW-0479">Metal-binding</keyword>
<sequence>MHIRNDNFMLEIPISLEWLVDGWDFKNIHKGRDLYHFITCSTMSKYMVIDANYVVKVDPTIPLASCGFSTCFKVAWKEFQVPKGSSVVVFGLGVVGLGATNGARIQRATKIIGIDMNPEKKEK</sequence>
<protein>
    <recommendedName>
        <fullName evidence="7">Alcohol dehydrogenase</fullName>
    </recommendedName>
</protein>
<dbReference type="SUPFAM" id="SSF51735">
    <property type="entry name" value="NAD(P)-binding Rossmann-fold domains"/>
    <property type="match status" value="1"/>
</dbReference>
<evidence type="ECO:0000256" key="3">
    <source>
        <dbReference type="ARBA" id="ARBA00022723"/>
    </source>
</evidence>
<evidence type="ECO:0000313" key="5">
    <source>
        <dbReference type="EMBL" id="KAK2658439.1"/>
    </source>
</evidence>
<proteinExistence type="predicted"/>
<dbReference type="GO" id="GO:0051903">
    <property type="term" value="F:S-(hydroxymethyl)glutathione dehydrogenase [NAD(P)+] activity"/>
    <property type="evidence" value="ECO:0007669"/>
    <property type="project" value="TreeGrafter"/>
</dbReference>
<name>A0AAD9XFD9_9ROSI</name>
<dbReference type="Proteomes" id="UP001280121">
    <property type="component" value="Unassembled WGS sequence"/>
</dbReference>
<comment type="caution">
    <text evidence="5">The sequence shown here is derived from an EMBL/GenBank/DDBJ whole genome shotgun (WGS) entry which is preliminary data.</text>
</comment>
<accession>A0AAD9XFD9</accession>
<comment type="subunit">
    <text evidence="2">Homodimer.</text>
</comment>
<dbReference type="AlphaFoldDB" id="A0AAD9XFD9"/>
<dbReference type="Gene3D" id="3.90.180.10">
    <property type="entry name" value="Medium-chain alcohol dehydrogenases, catalytic domain"/>
    <property type="match status" value="1"/>
</dbReference>
<dbReference type="InterPro" id="IPR036291">
    <property type="entry name" value="NAD(P)-bd_dom_sf"/>
</dbReference>
<comment type="cofactor">
    <cofactor evidence="1">
        <name>Zn(2+)</name>
        <dbReference type="ChEBI" id="CHEBI:29105"/>
    </cofactor>
</comment>
<keyword evidence="6" id="KW-1185">Reference proteome</keyword>
<dbReference type="GO" id="GO:0008270">
    <property type="term" value="F:zinc ion binding"/>
    <property type="evidence" value="ECO:0007669"/>
    <property type="project" value="TreeGrafter"/>
</dbReference>
<dbReference type="Gene3D" id="3.40.50.720">
    <property type="entry name" value="NAD(P)-binding Rossmann-like Domain"/>
    <property type="match status" value="1"/>
</dbReference>
<organism evidence="5 6">
    <name type="scientific">Dipteronia dyeriana</name>
    <dbReference type="NCBI Taxonomy" id="168575"/>
    <lineage>
        <taxon>Eukaryota</taxon>
        <taxon>Viridiplantae</taxon>
        <taxon>Streptophyta</taxon>
        <taxon>Embryophyta</taxon>
        <taxon>Tracheophyta</taxon>
        <taxon>Spermatophyta</taxon>
        <taxon>Magnoliopsida</taxon>
        <taxon>eudicotyledons</taxon>
        <taxon>Gunneridae</taxon>
        <taxon>Pentapetalae</taxon>
        <taxon>rosids</taxon>
        <taxon>malvids</taxon>
        <taxon>Sapindales</taxon>
        <taxon>Sapindaceae</taxon>
        <taxon>Hippocastanoideae</taxon>
        <taxon>Acereae</taxon>
        <taxon>Dipteronia</taxon>
    </lineage>
</organism>
<dbReference type="InterPro" id="IPR011032">
    <property type="entry name" value="GroES-like_sf"/>
</dbReference>
<dbReference type="GO" id="GO:0046294">
    <property type="term" value="P:formaldehyde catabolic process"/>
    <property type="evidence" value="ECO:0007669"/>
    <property type="project" value="TreeGrafter"/>
</dbReference>
<evidence type="ECO:0008006" key="7">
    <source>
        <dbReference type="Google" id="ProtNLM"/>
    </source>
</evidence>
<dbReference type="SUPFAM" id="SSF50129">
    <property type="entry name" value="GroES-like"/>
    <property type="match status" value="1"/>
</dbReference>
<dbReference type="GO" id="GO:0005829">
    <property type="term" value="C:cytosol"/>
    <property type="evidence" value="ECO:0007669"/>
    <property type="project" value="TreeGrafter"/>
</dbReference>
<dbReference type="PANTHER" id="PTHR43880">
    <property type="entry name" value="ALCOHOL DEHYDROGENASE"/>
    <property type="match status" value="1"/>
</dbReference>
<evidence type="ECO:0000256" key="4">
    <source>
        <dbReference type="ARBA" id="ARBA00022833"/>
    </source>
</evidence>
<dbReference type="PANTHER" id="PTHR43880:SF38">
    <property type="entry name" value="ALCOHOL DEHYDROGENASE-RELATED"/>
    <property type="match status" value="1"/>
</dbReference>
<evidence type="ECO:0000313" key="6">
    <source>
        <dbReference type="Proteomes" id="UP001280121"/>
    </source>
</evidence>
<dbReference type="EMBL" id="JANJYI010000002">
    <property type="protein sequence ID" value="KAK2658439.1"/>
    <property type="molecule type" value="Genomic_DNA"/>
</dbReference>
<gene>
    <name evidence="5" type="ORF">Ddye_004972</name>
</gene>
<evidence type="ECO:0000256" key="2">
    <source>
        <dbReference type="ARBA" id="ARBA00011738"/>
    </source>
</evidence>
<reference evidence="5" key="1">
    <citation type="journal article" date="2023" name="Plant J.">
        <title>Genome sequences and population genomics provide insights into the demographic history, inbreeding, and mutation load of two 'living fossil' tree species of Dipteronia.</title>
        <authorList>
            <person name="Feng Y."/>
            <person name="Comes H.P."/>
            <person name="Chen J."/>
            <person name="Zhu S."/>
            <person name="Lu R."/>
            <person name="Zhang X."/>
            <person name="Li P."/>
            <person name="Qiu J."/>
            <person name="Olsen K.M."/>
            <person name="Qiu Y."/>
        </authorList>
    </citation>
    <scope>NUCLEOTIDE SEQUENCE</scope>
    <source>
        <strain evidence="5">KIB01</strain>
    </source>
</reference>